<accession>A0A1T2L5K4</accession>
<evidence type="ECO:0000313" key="2">
    <source>
        <dbReference type="Proteomes" id="UP000190198"/>
    </source>
</evidence>
<proteinExistence type="predicted"/>
<dbReference type="EMBL" id="MPRK01000093">
    <property type="protein sequence ID" value="OOZ40351.1"/>
    <property type="molecule type" value="Genomic_DNA"/>
</dbReference>
<name>A0A1T2L5K4_9GAMM</name>
<dbReference type="AlphaFoldDB" id="A0A1T2L5K4"/>
<reference evidence="1 2" key="1">
    <citation type="submission" date="2016-11" db="EMBL/GenBank/DDBJ databases">
        <title>Mixed transmission modes and dynamic genome evolution in an obligate animal-bacterial symbiosis.</title>
        <authorList>
            <person name="Russell S.L."/>
            <person name="Corbett-Detig R.B."/>
            <person name="Cavanaugh C.M."/>
        </authorList>
    </citation>
    <scope>NUCLEOTIDE SEQUENCE [LARGE SCALE GENOMIC DNA]</scope>
    <source>
        <strain evidence="1">Sp-SM6</strain>
    </source>
</reference>
<protein>
    <submittedName>
        <fullName evidence="1">Uncharacterized protein</fullName>
    </submittedName>
</protein>
<dbReference type="OrthoDB" id="9898743at2"/>
<keyword evidence="2" id="KW-1185">Reference proteome</keyword>
<dbReference type="RefSeq" id="WP_078476912.1">
    <property type="nucleotide sequence ID" value="NZ_MPRK01000093.1"/>
</dbReference>
<dbReference type="Proteomes" id="UP000190198">
    <property type="component" value="Unassembled WGS sequence"/>
</dbReference>
<sequence length="144" mass="16532">MSLLIDTIRKEQAEVETVRHKAESARRAAHARRLTEELMKDLAELEPKLAPNGDIHISDGDNFYCRILVDSTGYRIARYEDTDDSGAASTFTPDHEDKERLIRSVIDHLPHDVVQRLSMKIEPRSPLQVIADMFVDSWYKLKSL</sequence>
<evidence type="ECO:0000313" key="1">
    <source>
        <dbReference type="EMBL" id="OOZ40351.1"/>
    </source>
</evidence>
<gene>
    <name evidence="1" type="ORF">BOW52_06015</name>
</gene>
<organism evidence="1 2">
    <name type="scientific">Solemya elarraichensis gill symbiont</name>
    <dbReference type="NCBI Taxonomy" id="1918949"/>
    <lineage>
        <taxon>Bacteria</taxon>
        <taxon>Pseudomonadati</taxon>
        <taxon>Pseudomonadota</taxon>
        <taxon>Gammaproteobacteria</taxon>
        <taxon>sulfur-oxidizing symbionts</taxon>
    </lineage>
</organism>
<comment type="caution">
    <text evidence="1">The sequence shown here is derived from an EMBL/GenBank/DDBJ whole genome shotgun (WGS) entry which is preliminary data.</text>
</comment>